<dbReference type="Proteomes" id="UP000580830">
    <property type="component" value="Unassembled WGS sequence"/>
</dbReference>
<reference evidence="1 2" key="1">
    <citation type="journal article" date="2020" name="Biotechnol. Biofuels">
        <title>New insights from the biogas microbiome by comprehensive genome-resolved metagenomics of nearly 1600 species originating from multiple anaerobic digesters.</title>
        <authorList>
            <person name="Campanaro S."/>
            <person name="Treu L."/>
            <person name="Rodriguez-R L.M."/>
            <person name="Kovalovszki A."/>
            <person name="Ziels R.M."/>
            <person name="Maus I."/>
            <person name="Zhu X."/>
            <person name="Kougias P.G."/>
            <person name="Basile A."/>
            <person name="Luo G."/>
            <person name="Schluter A."/>
            <person name="Konstantinidis K.T."/>
            <person name="Angelidaki I."/>
        </authorList>
    </citation>
    <scope>NUCLEOTIDE SEQUENCE [LARGE SCALE GENOMIC DNA]</scope>
    <source>
        <strain evidence="1">AS04akNAM_125</strain>
    </source>
</reference>
<dbReference type="InterPro" id="IPR008869">
    <property type="entry name" value="MlaC/ttg2D"/>
</dbReference>
<comment type="caution">
    <text evidence="1">The sequence shown here is derived from an EMBL/GenBank/DDBJ whole genome shotgun (WGS) entry which is preliminary data.</text>
</comment>
<name>A0A832PNV2_9RHOB</name>
<dbReference type="AlphaFoldDB" id="A0A832PNV2"/>
<dbReference type="InterPro" id="IPR042245">
    <property type="entry name" value="Tgt2/MlaC_sf"/>
</dbReference>
<accession>A0A832PNV2</accession>
<dbReference type="EMBL" id="DULP01000124">
    <property type="protein sequence ID" value="HHW34165.1"/>
    <property type="molecule type" value="Genomic_DNA"/>
</dbReference>
<proteinExistence type="predicted"/>
<sequence>MRKERSLTRIPMNSTRRGILGLIGGGAVWAAMPAHALNGNQAVALVSATVEEVLATVNSGRPAAQLYPAFERIFTRRADIDAMARAALGPTARQLGAQEFAAFRQAMSGYVSRKYGKRFQEFLGARIEIGAARQLKSFWTVDSTAYLRGQTPTKVEWHVSDRSGQARFFNLIIEGVNMLASEREEIGAMLARRRGDVRGLIADLQRAG</sequence>
<dbReference type="Gene3D" id="3.10.450.710">
    <property type="entry name" value="Tgt2/MlaC"/>
    <property type="match status" value="1"/>
</dbReference>
<protein>
    <submittedName>
        <fullName evidence="1">ABC transporter substrate-binding protein</fullName>
    </submittedName>
</protein>
<dbReference type="PANTHER" id="PTHR36573">
    <property type="entry name" value="INTERMEMBRANE PHOSPHOLIPID TRANSPORT SYSTEM BINDING PROTEIN MLAC"/>
    <property type="match status" value="1"/>
</dbReference>
<organism evidence="1 2">
    <name type="scientific">Paracoccus solventivorans</name>
    <dbReference type="NCBI Taxonomy" id="53463"/>
    <lineage>
        <taxon>Bacteria</taxon>
        <taxon>Pseudomonadati</taxon>
        <taxon>Pseudomonadota</taxon>
        <taxon>Alphaproteobacteria</taxon>
        <taxon>Rhodobacterales</taxon>
        <taxon>Paracoccaceae</taxon>
        <taxon>Paracoccus</taxon>
    </lineage>
</organism>
<dbReference type="PANTHER" id="PTHR36573:SF1">
    <property type="entry name" value="INTERMEMBRANE PHOSPHOLIPID TRANSPORT SYSTEM BINDING PROTEIN MLAC"/>
    <property type="match status" value="1"/>
</dbReference>
<gene>
    <name evidence="1" type="ORF">GXX24_08510</name>
</gene>
<dbReference type="Pfam" id="PF05494">
    <property type="entry name" value="MlaC"/>
    <property type="match status" value="1"/>
</dbReference>
<evidence type="ECO:0000313" key="2">
    <source>
        <dbReference type="Proteomes" id="UP000580830"/>
    </source>
</evidence>
<evidence type="ECO:0000313" key="1">
    <source>
        <dbReference type="EMBL" id="HHW34165.1"/>
    </source>
</evidence>